<keyword evidence="1 15" id="KW-0540">Nuclease</keyword>
<keyword evidence="10 15" id="KW-0238">DNA-binding</keyword>
<dbReference type="GO" id="GO:0016887">
    <property type="term" value="F:ATP hydrolysis activity"/>
    <property type="evidence" value="ECO:0007669"/>
    <property type="project" value="RHEA"/>
</dbReference>
<dbReference type="InterPro" id="IPR014017">
    <property type="entry name" value="DNA_helicase_UvrD-like_C"/>
</dbReference>
<evidence type="ECO:0000256" key="11">
    <source>
        <dbReference type="ARBA" id="ARBA00023204"/>
    </source>
</evidence>
<dbReference type="PANTHER" id="PTHR11070">
    <property type="entry name" value="UVRD / RECB / PCRA DNA HELICASE FAMILY MEMBER"/>
    <property type="match status" value="1"/>
</dbReference>
<comment type="miscellaneous">
    <text evidence="15">In the RecBCD complex, RecB has a slow 3'-5' helicase, an exonuclease activity and loads RecA onto ssDNA, RecD has a fast 5'-3' helicase activity, while RecC stimulates the ATPase and processivity of the RecB helicase and contributes to recognition of the Chi site.</text>
</comment>
<evidence type="ECO:0000259" key="18">
    <source>
        <dbReference type="PROSITE" id="PS51217"/>
    </source>
</evidence>
<dbReference type="EC" id="3.1.11.5" evidence="15"/>
<dbReference type="InterPro" id="IPR004586">
    <property type="entry name" value="RecB"/>
</dbReference>
<feature type="domain" description="UvrD-like helicase ATP-binding" evidence="17">
    <location>
        <begin position="3"/>
        <end position="337"/>
    </location>
</feature>
<evidence type="ECO:0000256" key="1">
    <source>
        <dbReference type="ARBA" id="ARBA00022722"/>
    </source>
</evidence>
<dbReference type="EC" id="5.6.2.4" evidence="15"/>
<dbReference type="GO" id="GO:0005524">
    <property type="term" value="F:ATP binding"/>
    <property type="evidence" value="ECO:0007669"/>
    <property type="project" value="UniProtKB-UniRule"/>
</dbReference>
<keyword evidence="11 15" id="KW-0234">DNA repair</keyword>
<evidence type="ECO:0000256" key="16">
    <source>
        <dbReference type="PROSITE-ProRule" id="PRU00560"/>
    </source>
</evidence>
<feature type="region of interest" description="Nuclease activity, interacts with RecD and RecA" evidence="15">
    <location>
        <begin position="791"/>
        <end position="1138"/>
    </location>
</feature>
<dbReference type="Gene3D" id="3.40.50.300">
    <property type="entry name" value="P-loop containing nucleotide triphosphate hydrolases"/>
    <property type="match status" value="3"/>
</dbReference>
<evidence type="ECO:0000256" key="9">
    <source>
        <dbReference type="ARBA" id="ARBA00022842"/>
    </source>
</evidence>
<keyword evidence="2 15" id="KW-0479">Metal-binding</keyword>
<dbReference type="InterPro" id="IPR014016">
    <property type="entry name" value="UvrD-like_ATP-bd"/>
</dbReference>
<dbReference type="PROSITE" id="PS51217">
    <property type="entry name" value="UVRD_HELICASE_CTER"/>
    <property type="match status" value="1"/>
</dbReference>
<accession>A0A255GIT7</accession>
<keyword evidence="3 15" id="KW-0547">Nucleotide-binding</keyword>
<dbReference type="SUPFAM" id="SSF52540">
    <property type="entry name" value="P-loop containing nucleoside triphosphate hydrolases"/>
    <property type="match status" value="1"/>
</dbReference>
<comment type="domain">
    <text evidence="15">The N-terminal DNA-binding domain is a ssDNA-dependent ATPase and has ATP-dependent 3'-5' helicase function. This domain interacts with RecC.</text>
</comment>
<keyword evidence="4 15" id="KW-0227">DNA damage</keyword>
<dbReference type="Gene3D" id="1.10.486.10">
    <property type="entry name" value="PCRA, domain 4"/>
    <property type="match status" value="1"/>
</dbReference>
<dbReference type="GO" id="GO:0000287">
    <property type="term" value="F:magnesium ion binding"/>
    <property type="evidence" value="ECO:0007669"/>
    <property type="project" value="UniProtKB-UniRule"/>
</dbReference>
<evidence type="ECO:0000256" key="7">
    <source>
        <dbReference type="ARBA" id="ARBA00022839"/>
    </source>
</evidence>
<dbReference type="InterPro" id="IPR011604">
    <property type="entry name" value="PDDEXK-like_dom_sf"/>
</dbReference>
<keyword evidence="6 15" id="KW-0347">Helicase</keyword>
<comment type="domain">
    <text evidence="15">The C-terminal domain has nuclease activity and interacts with RecD. It interacts with RecA, facilitating its loading onto ssDNA.</text>
</comment>
<keyword evidence="9 15" id="KW-0460">Magnesium</keyword>
<feature type="region of interest" description="DNA-binding and helicase activity, interacts with RecC" evidence="15">
    <location>
        <begin position="1"/>
        <end position="753"/>
    </location>
</feature>
<gene>
    <name evidence="15" type="primary">recB</name>
    <name evidence="19" type="ORF">CGZ94_07535</name>
</gene>
<name>A0A255GIT7_9ACTN</name>
<evidence type="ECO:0000256" key="15">
    <source>
        <dbReference type="HAMAP-Rule" id="MF_01485"/>
    </source>
</evidence>
<dbReference type="HAMAP" id="MF_01485">
    <property type="entry name" value="RecB"/>
    <property type="match status" value="1"/>
</dbReference>
<dbReference type="GO" id="GO:0003677">
    <property type="term" value="F:DNA binding"/>
    <property type="evidence" value="ECO:0007669"/>
    <property type="project" value="UniProtKB-UniRule"/>
</dbReference>
<dbReference type="RefSeq" id="WP_094405250.1">
    <property type="nucleotide sequence ID" value="NZ_NMVN01000016.1"/>
</dbReference>
<dbReference type="InterPro" id="IPR027417">
    <property type="entry name" value="P-loop_NTPase"/>
</dbReference>
<dbReference type="PROSITE" id="PS51198">
    <property type="entry name" value="UVRD_HELICASE_ATP_BIND"/>
    <property type="match status" value="1"/>
</dbReference>
<feature type="binding site" evidence="16">
    <location>
        <begin position="24"/>
        <end position="31"/>
    </location>
    <ligand>
        <name>ATP</name>
        <dbReference type="ChEBI" id="CHEBI:30616"/>
    </ligand>
</feature>
<dbReference type="PANTHER" id="PTHR11070:SF23">
    <property type="entry name" value="RECBCD ENZYME SUBUNIT RECB"/>
    <property type="match status" value="1"/>
</dbReference>
<evidence type="ECO:0000256" key="6">
    <source>
        <dbReference type="ARBA" id="ARBA00022806"/>
    </source>
</evidence>
<comment type="function">
    <text evidence="15">A helicase/nuclease that prepares dsDNA breaks (DSB) for recombinational DNA repair. Binds to DSBs and unwinds DNA via a highly rapid and processive ATP-dependent bidirectional helicase activity. Unwinds dsDNA until it encounters a Chi (crossover hotspot instigator) sequence from the 3' direction. Cuts ssDNA a few nucleotides 3' to the Chi site. The properties and activities of the enzyme are changed at Chi. The Chi-altered holoenzyme produces a long 3'-ssDNA overhang and facilitates RecA-binding to the ssDNA for homologous DNA recombination and repair. Holoenzyme degrades any linearized DNA that is unable to undergo homologous recombination. In the holoenzyme this subunit contributes ATPase, 3'-5' helicase, exonuclease activity and loads RecA onto ssDNA.</text>
</comment>
<keyword evidence="5 15" id="KW-0378">Hydrolase</keyword>
<dbReference type="OrthoDB" id="9810135at2"/>
<dbReference type="InterPro" id="IPR000212">
    <property type="entry name" value="DNA_helicase_UvrD/REP"/>
</dbReference>
<evidence type="ECO:0000313" key="20">
    <source>
        <dbReference type="Proteomes" id="UP000215896"/>
    </source>
</evidence>
<comment type="catalytic activity">
    <reaction evidence="15">
        <text>Exonucleolytic cleavage (in the presence of ATP) in either 5'- to 3'- or 3'- to 5'-direction to yield 5'-phosphooligonucleotides.</text>
        <dbReference type="EC" id="3.1.11.5"/>
    </reaction>
</comment>
<evidence type="ECO:0000256" key="14">
    <source>
        <dbReference type="ARBA" id="ARBA00048988"/>
    </source>
</evidence>
<feature type="binding site" evidence="15">
    <location>
        <position position="1001"/>
    </location>
    <ligand>
        <name>Mg(2+)</name>
        <dbReference type="ChEBI" id="CHEBI:18420"/>
    </ligand>
</feature>
<evidence type="ECO:0000313" key="19">
    <source>
        <dbReference type="EMBL" id="OYO14446.1"/>
    </source>
</evidence>
<comment type="caution">
    <text evidence="19">The sequence shown here is derived from an EMBL/GenBank/DDBJ whole genome shotgun (WGS) entry which is preliminary data.</text>
</comment>
<feature type="binding site" evidence="15">
    <location>
        <position position="1024"/>
    </location>
    <ligand>
        <name>Mg(2+)</name>
        <dbReference type="ChEBI" id="CHEBI:18420"/>
    </ligand>
</feature>
<evidence type="ECO:0000256" key="10">
    <source>
        <dbReference type="ARBA" id="ARBA00023125"/>
    </source>
</evidence>
<organism evidence="19 20">
    <name type="scientific">Enemella evansiae</name>
    <dbReference type="NCBI Taxonomy" id="2016499"/>
    <lineage>
        <taxon>Bacteria</taxon>
        <taxon>Bacillati</taxon>
        <taxon>Actinomycetota</taxon>
        <taxon>Actinomycetes</taxon>
        <taxon>Propionibacteriales</taxon>
        <taxon>Propionibacteriaceae</taxon>
        <taxon>Enemella</taxon>
    </lineage>
</organism>
<evidence type="ECO:0000256" key="8">
    <source>
        <dbReference type="ARBA" id="ARBA00022840"/>
    </source>
</evidence>
<comment type="cofactor">
    <cofactor evidence="15">
        <name>Mg(2+)</name>
        <dbReference type="ChEBI" id="CHEBI:18420"/>
    </cofactor>
    <text evidence="15">Binds 1 Mg(2+) ion per subunit.</text>
</comment>
<dbReference type="InterPro" id="IPR011335">
    <property type="entry name" value="Restrct_endonuc-II-like"/>
</dbReference>
<dbReference type="Proteomes" id="UP000215896">
    <property type="component" value="Unassembled WGS sequence"/>
</dbReference>
<feature type="binding site" evidence="15">
    <location>
        <position position="869"/>
    </location>
    <ligand>
        <name>Mg(2+)</name>
        <dbReference type="ChEBI" id="CHEBI:18420"/>
    </ligand>
</feature>
<dbReference type="GO" id="GO:0008854">
    <property type="term" value="F:exodeoxyribonuclease V activity"/>
    <property type="evidence" value="ECO:0007669"/>
    <property type="project" value="UniProtKB-EC"/>
</dbReference>
<keyword evidence="20" id="KW-1185">Reference proteome</keyword>
<dbReference type="AlphaFoldDB" id="A0A255GIT7"/>
<comment type="catalytic activity">
    <reaction evidence="13 15">
        <text>Couples ATP hydrolysis with the unwinding of duplex DNA by translocating in the 3'-5' direction.</text>
        <dbReference type="EC" id="5.6.2.4"/>
    </reaction>
</comment>
<sequence length="1138" mass="124128">MSSAPTPFDVTGELPEGGTWVLEASAGTGKTYTIAALAVRYLAAGIPLSELMMVTFTRAATQELRERIRSKLAQAEAGLREALAGAYRPDDAVIDLLCRGNPEELQQRLRRIGRALADFDAATIATTHEFCGRMLDGLGVLDDPDPQVRQVEEVPELVREVAADLWLRKYATSAPTADGPPTMSWPEADEIARRAAEFDGPLAPDSAENRTRLGFVTALRSQLFERKRDRGLRTFEDLLTRLRDILCNPADPKLADEVAQRLSARFTHVLIDEFQDTDPVQWQVVEAAFIGRSTVVLIGDPKQAIYSFRGADVYAYLEAVGQPGVHVHTLERNYRSDPGLLAALDAVLGGAELGDPRIAVRPVLAHHPHNRLANLDAEHDAPFRLRVHPLPPPGESIPQVRRTLRPRITEDLVSDISALLQSGATIEIDGESRSLRASDVAVLVKSNALAESIRGALQAAGIPVVHAGATSVYGTREAKDWLTLLRALEQPRPGTIRLVALSSFVGWTLAELTEASETALNDLSARVRGWARVLARHGVAALMETMNAPTDDHPGLAARLLSEPGGERRLTDIRHIAQSLHAARSRDQLGVTALIEWLTERCQEAGGGDERTRRLDTDRDAVQVMTVHRSKGLEFPIVYLPDQWDRWLREAHEDTRPFTFHADGTRTLFLPGAAAERPDAYAEHRLEQAGEDLRLLYVALTRAQCQVVAWYAFNGSNTPRGALTRMLFRAGAAAPAQQYPTRVHPRELPQLQLPQLAVQELTAVHNPFPARVPDDPDTLQVRRFERSTDEEWRRTSYSGLTAATHQAQHGADDAVPAPVSDDELAASSDEVEVAADETAAPHAPAVDGLAAASPMAELPRGADFGTLVHTVYEHFDPAAADLRAELSRVAAETLLRLPSGELTATQLAEAMLPAVLTPLGPVADGLRLADIPAKDRLPELDFEYPLAGGDRPTARVLLRQVADLLRRHLAADDPLADYPDRLGDPELAEQVLRGFLIGSIDAVLRIPEEPTTAGNPAYRYLVVDYKTNWLGSLAPGAPLLLSHYTRAAMAEAMMAAHYPLQALLYAVALHRYLRWRQPGYDPGQHLGGVAYLFVRGMAGEDTPTVDGTPTGVFSWYPPAALVVELSDLLDGSSMEGAA</sequence>
<dbReference type="GO" id="GO:0043138">
    <property type="term" value="F:3'-5' DNA helicase activity"/>
    <property type="evidence" value="ECO:0007669"/>
    <property type="project" value="UniProtKB-UniRule"/>
</dbReference>
<reference evidence="19 20" key="1">
    <citation type="submission" date="2017-07" db="EMBL/GenBank/DDBJ databases">
        <title>Draft whole genome sequences of clinical Proprionibacteriaceae strains.</title>
        <authorList>
            <person name="Bernier A.-M."/>
            <person name="Bernard K."/>
            <person name="Domingo M.-C."/>
        </authorList>
    </citation>
    <scope>NUCLEOTIDE SEQUENCE [LARGE SCALE GENOMIC DNA]</scope>
    <source>
        <strain evidence="19 20">NML 030167</strain>
    </source>
</reference>
<evidence type="ECO:0000259" key="17">
    <source>
        <dbReference type="PROSITE" id="PS51198"/>
    </source>
</evidence>
<evidence type="ECO:0000256" key="2">
    <source>
        <dbReference type="ARBA" id="ARBA00022723"/>
    </source>
</evidence>
<comment type="catalytic activity">
    <reaction evidence="14 15">
        <text>ATP + H2O = ADP + phosphate + H(+)</text>
        <dbReference type="Rhea" id="RHEA:13065"/>
        <dbReference type="ChEBI" id="CHEBI:15377"/>
        <dbReference type="ChEBI" id="CHEBI:15378"/>
        <dbReference type="ChEBI" id="CHEBI:30616"/>
        <dbReference type="ChEBI" id="CHEBI:43474"/>
        <dbReference type="ChEBI" id="CHEBI:456216"/>
        <dbReference type="EC" id="5.6.2.4"/>
    </reaction>
</comment>
<dbReference type="GO" id="GO:0009338">
    <property type="term" value="C:exodeoxyribonuclease V complex"/>
    <property type="evidence" value="ECO:0007669"/>
    <property type="project" value="TreeGrafter"/>
</dbReference>
<protein>
    <recommendedName>
        <fullName evidence="15">RecBCD enzyme subunit RecB</fullName>
        <ecNumber evidence="15">3.1.11.5</ecNumber>
        <ecNumber evidence="15">5.6.2.4</ecNumber>
    </recommendedName>
    <alternativeName>
        <fullName evidence="15">DNA 3'-5' helicase subunit RecB</fullName>
    </alternativeName>
    <alternativeName>
        <fullName evidence="15">Exonuclease V subunit RecB</fullName>
        <shortName evidence="15">ExoV subunit RecB</shortName>
    </alternativeName>
    <alternativeName>
        <fullName evidence="15">Helicase/nuclease RecBCD subunit RecB</fullName>
    </alternativeName>
</protein>
<evidence type="ECO:0000256" key="12">
    <source>
        <dbReference type="ARBA" id="ARBA00023235"/>
    </source>
</evidence>
<dbReference type="GO" id="GO:0000724">
    <property type="term" value="P:double-strand break repair via homologous recombination"/>
    <property type="evidence" value="ECO:0007669"/>
    <property type="project" value="UniProtKB-UniRule"/>
</dbReference>
<dbReference type="SUPFAM" id="SSF52980">
    <property type="entry name" value="Restriction endonuclease-like"/>
    <property type="match status" value="1"/>
</dbReference>
<evidence type="ECO:0000256" key="4">
    <source>
        <dbReference type="ARBA" id="ARBA00022763"/>
    </source>
</evidence>
<dbReference type="Gene3D" id="1.10.3170.10">
    <property type="entry name" value="Recbcd, chain B, domain 2"/>
    <property type="match status" value="2"/>
</dbReference>
<dbReference type="GO" id="GO:0005829">
    <property type="term" value="C:cytosol"/>
    <property type="evidence" value="ECO:0007669"/>
    <property type="project" value="TreeGrafter"/>
</dbReference>
<keyword evidence="8 15" id="KW-0067">ATP-binding</keyword>
<comment type="subunit">
    <text evidence="15">Heterotrimer of RecB, RecC and RecD. All subunits contribute to DNA-binding. Interacts with RecA.</text>
</comment>
<evidence type="ECO:0000256" key="3">
    <source>
        <dbReference type="ARBA" id="ARBA00022741"/>
    </source>
</evidence>
<comment type="similarity">
    <text evidence="15">Belongs to the helicase family. UvrD subfamily.</text>
</comment>
<feature type="active site" description="For nuclease activity" evidence="15">
    <location>
        <position position="1024"/>
    </location>
</feature>
<evidence type="ECO:0000256" key="5">
    <source>
        <dbReference type="ARBA" id="ARBA00022801"/>
    </source>
</evidence>
<dbReference type="CDD" id="cd22352">
    <property type="entry name" value="RecB_C-like"/>
    <property type="match status" value="1"/>
</dbReference>
<keyword evidence="7 15" id="KW-0269">Exonuclease</keyword>
<dbReference type="EMBL" id="NMVO01000012">
    <property type="protein sequence ID" value="OYO14446.1"/>
    <property type="molecule type" value="Genomic_DNA"/>
</dbReference>
<proteinExistence type="inferred from homology"/>
<keyword evidence="12 15" id="KW-0413">Isomerase</keyword>
<dbReference type="Gene3D" id="3.90.320.10">
    <property type="match status" value="1"/>
</dbReference>
<dbReference type="Pfam" id="PF00580">
    <property type="entry name" value="UvrD-helicase"/>
    <property type="match status" value="1"/>
</dbReference>
<dbReference type="Pfam" id="PF13361">
    <property type="entry name" value="UvrD_C"/>
    <property type="match status" value="1"/>
</dbReference>
<feature type="domain" description="UvrD-like helicase C-terminal" evidence="18">
    <location>
        <begin position="367"/>
        <end position="632"/>
    </location>
</feature>
<evidence type="ECO:0000256" key="13">
    <source>
        <dbReference type="ARBA" id="ARBA00034617"/>
    </source>
</evidence>